<dbReference type="Proteomes" id="UP000018721">
    <property type="component" value="Unassembled WGS sequence"/>
</dbReference>
<protein>
    <submittedName>
        <fullName evidence="1">Uncharacterized protein</fullName>
    </submittedName>
</protein>
<evidence type="ECO:0000313" key="1">
    <source>
        <dbReference type="EMBL" id="ETI30346.1"/>
    </source>
</evidence>
<name>V9DUN8_PHYNI</name>
<dbReference type="EMBL" id="ANIZ01004163">
    <property type="protein sequence ID" value="ETI30346.1"/>
    <property type="molecule type" value="Genomic_DNA"/>
</dbReference>
<dbReference type="HOGENOM" id="CLU_3352227_0_0_1"/>
<organism evidence="1 2">
    <name type="scientific">Phytophthora nicotianae P1569</name>
    <dbReference type="NCBI Taxonomy" id="1317065"/>
    <lineage>
        <taxon>Eukaryota</taxon>
        <taxon>Sar</taxon>
        <taxon>Stramenopiles</taxon>
        <taxon>Oomycota</taxon>
        <taxon>Peronosporomycetes</taxon>
        <taxon>Peronosporales</taxon>
        <taxon>Peronosporaceae</taxon>
        <taxon>Phytophthora</taxon>
    </lineage>
</organism>
<proteinExistence type="predicted"/>
<accession>V9DUN8</accession>
<gene>
    <name evidence="1" type="ORF">F443_22535</name>
</gene>
<comment type="caution">
    <text evidence="1">The sequence shown here is derived from an EMBL/GenBank/DDBJ whole genome shotgun (WGS) entry which is preliminary data.</text>
</comment>
<reference evidence="1 2" key="1">
    <citation type="submission" date="2013-11" db="EMBL/GenBank/DDBJ databases">
        <title>The Genome Sequence of Phytophthora parasitica P1569.</title>
        <authorList>
            <consortium name="The Broad Institute Genomics Platform"/>
            <person name="Russ C."/>
            <person name="Tyler B."/>
            <person name="Panabieres F."/>
            <person name="Shan W."/>
            <person name="Tripathy S."/>
            <person name="Grunwald N."/>
            <person name="Machado M."/>
            <person name="Johnson C.S."/>
            <person name="Arredondo F."/>
            <person name="Hong C."/>
            <person name="Coffey M."/>
            <person name="Young S.K."/>
            <person name="Zeng Q."/>
            <person name="Gargeya S."/>
            <person name="Fitzgerald M."/>
            <person name="Abouelleil A."/>
            <person name="Alvarado L."/>
            <person name="Chapman S.B."/>
            <person name="Gainer-Dewar J."/>
            <person name="Goldberg J."/>
            <person name="Griggs A."/>
            <person name="Gujja S."/>
            <person name="Hansen M."/>
            <person name="Howarth C."/>
            <person name="Imamovic A."/>
            <person name="Ireland A."/>
            <person name="Larimer J."/>
            <person name="McCowan C."/>
            <person name="Murphy C."/>
            <person name="Pearson M."/>
            <person name="Poon T.W."/>
            <person name="Priest M."/>
            <person name="Roberts A."/>
            <person name="Saif S."/>
            <person name="Shea T."/>
            <person name="Sykes S."/>
            <person name="Wortman J."/>
            <person name="Nusbaum C."/>
            <person name="Birren B."/>
        </authorList>
    </citation>
    <scope>NUCLEOTIDE SEQUENCE [LARGE SCALE GENOMIC DNA]</scope>
    <source>
        <strain evidence="1 2">P1569</strain>
    </source>
</reference>
<dbReference type="AlphaFoldDB" id="V9DUN8"/>
<evidence type="ECO:0000313" key="2">
    <source>
        <dbReference type="Proteomes" id="UP000018721"/>
    </source>
</evidence>
<keyword evidence="2" id="KW-1185">Reference proteome</keyword>
<sequence length="37" mass="4030">MKSRRVPTSGPRSGAQRTTLCLLECGLGFLRKLSATH</sequence>